<evidence type="ECO:0000313" key="2">
    <source>
        <dbReference type="Proteomes" id="UP001237011"/>
    </source>
</evidence>
<keyword evidence="2" id="KW-1185">Reference proteome</keyword>
<dbReference type="RefSeq" id="WP_305937681.1">
    <property type="nucleotide sequence ID" value="NZ_CP132191.1"/>
</dbReference>
<gene>
    <name evidence="1" type="ORF">Q8852_02890</name>
</gene>
<dbReference type="EMBL" id="CP132191">
    <property type="protein sequence ID" value="WLP85244.1"/>
    <property type="molecule type" value="Genomic_DNA"/>
</dbReference>
<sequence>MEKNKELLFLESIGLTFEEFKKSPFNTQNPFKVPNKLKKLMSEADDAEAFQSVLFSVYNAANALINNVINILLMKLEWNTEKFTETVGRDRVELLKKSLFHEVNYRFTNTTFPELANRSSIYANNTQILGSGRDFFFAEQQLNPVSYKFLEDGEWNLVDVEFGASIEKFIQLQENLSSIISQTVSEIEKTSKNLFNDLEHKSNKLINDMNSEASSQIWNWRNKTMIAIDDIAHDITGKAISNIELSRDNALGMLETNFKRMKNNSDVDIEYVLNKAKQSLKEAIEDAKKDLETKIGNVPTVLNQLDEIKTKIESFATIKNTISKTQLDTAIQNVEGKIPTDTISKTQLDTAIQNVEGKIPTDTISKAQLDTAIQNVEGKIPTDIISKTQLDTAIQNVEGKIPTDTISKAQLDTAIQNVEGKIPTDIISKTQLDTAIQNVEGKIPTDTISKTQLDTAIQNVRYSIPTGVVRDWELEGAVKENLDKAIGRPRKTNFVLVGADEVSKVIKNEVTDYQWEHVFDSGSPDFKSKYHYIMLDNSSPYISTPDAKNTSLVSIESAYDDPLLLEKFISSLDLEFSDGEDFLGSDEVLVKLWYKNTVSMYLADNEALFNKKFNIRTLGTVTIEKEPEKDLDAVNKKYVDDSISTVKNSINESKSNVETWKQEYNSEIARLRQIVYDIQEADKNSGGGRKSFEIVKKFKHFSSKEIMDDFYQADNITIDFMKILDEDGINFVENVSSLAFHFSFKSEKTDWGFPLIQGEVEIPFPMDMKEAEKTYEESGENSFQKMFNVIKKTEKNGFENAIYQIMLEPVQTDTGAQMKVMIDPMNNDQEFYNLTLTIKGTLK</sequence>
<organism evidence="1 2">
    <name type="scientific">Mycoplasma seminis</name>
    <dbReference type="NCBI Taxonomy" id="512749"/>
    <lineage>
        <taxon>Bacteria</taxon>
        <taxon>Bacillati</taxon>
        <taxon>Mycoplasmatota</taxon>
        <taxon>Mollicutes</taxon>
        <taxon>Mycoplasmataceae</taxon>
        <taxon>Mycoplasma</taxon>
    </lineage>
</organism>
<reference evidence="1" key="1">
    <citation type="submission" date="2023-08" db="EMBL/GenBank/DDBJ databases">
        <title>Complete genome sequence of Mycoplasma seminis 2200.</title>
        <authorList>
            <person name="Spergser J."/>
        </authorList>
    </citation>
    <scope>NUCLEOTIDE SEQUENCE [LARGE SCALE GENOMIC DNA]</scope>
    <source>
        <strain evidence="1">2200</strain>
    </source>
</reference>
<accession>A0ABY9HAM1</accession>
<proteinExistence type="predicted"/>
<name>A0ABY9HAM1_9MOLU</name>
<dbReference type="Proteomes" id="UP001237011">
    <property type="component" value="Chromosome"/>
</dbReference>
<evidence type="ECO:0000313" key="1">
    <source>
        <dbReference type="EMBL" id="WLP85244.1"/>
    </source>
</evidence>
<protein>
    <submittedName>
        <fullName evidence="1">Uncharacterized protein</fullName>
    </submittedName>
</protein>